<protein>
    <submittedName>
        <fullName evidence="2">Uncharacterized protein</fullName>
    </submittedName>
</protein>
<accession>A0ABY3SLT6</accession>
<name>A0ABY3SLT6_9BACL</name>
<gene>
    <name evidence="2" type="ORF">L0M14_04800</name>
</gene>
<organism evidence="2 3">
    <name type="scientific">Paenibacillus hexagrammi</name>
    <dbReference type="NCBI Taxonomy" id="2908839"/>
    <lineage>
        <taxon>Bacteria</taxon>
        <taxon>Bacillati</taxon>
        <taxon>Bacillota</taxon>
        <taxon>Bacilli</taxon>
        <taxon>Bacillales</taxon>
        <taxon>Paenibacillaceae</taxon>
        <taxon>Paenibacillus</taxon>
    </lineage>
</organism>
<dbReference type="Proteomes" id="UP001649230">
    <property type="component" value="Chromosome"/>
</dbReference>
<evidence type="ECO:0000256" key="1">
    <source>
        <dbReference type="SAM" id="MobiDB-lite"/>
    </source>
</evidence>
<dbReference type="RefSeq" id="WP_235121079.1">
    <property type="nucleotide sequence ID" value="NZ_CP090978.1"/>
</dbReference>
<sequence length="350" mass="38811">MFDSSNKANSKSSVKAGHDSIYANGEKDSEASIPSPFYANRLQQTIGNKAVGQLLQRAIKKPGKKSETYAPGKRIAEHIITANITGSISQVVMEEIQRIHLEEEDMTFKAAHKLAIKNVKSSNKRVTGRGGTRITDSNDLINQLTGMGVNMTKADPYITKHSALFDTSLTEMEILLTDLPVTTAQSADQVKTAVTDTFMEMPSQLIRTVSSFNSFADAEVAAEKSVSSAWKGNQFEQWVDVNLFPAYKQRQSFAQQGTMKKSRDCDGFDSSTDEMWDYKHVSGLVDVDQVDDYEYILKNKVKSTTGVVPTAVNYLFQDLVTAQLNAGLKTRKNFRVWYVQSGLPPQPVQI</sequence>
<proteinExistence type="predicted"/>
<feature type="region of interest" description="Disordered" evidence="1">
    <location>
        <begin position="1"/>
        <end position="30"/>
    </location>
</feature>
<reference evidence="2 3" key="1">
    <citation type="journal article" date="2024" name="Int. J. Syst. Evol. Microbiol.">
        <title>Paenibacillus hexagrammi sp. nov., a novel bacterium isolated from the gut content of Hexagrammos agrammus.</title>
        <authorList>
            <person name="Jung H.K."/>
            <person name="Kim D.G."/>
            <person name="Zin H."/>
            <person name="Park J."/>
            <person name="Jung H."/>
            <person name="Kim Y.O."/>
            <person name="Kong H.J."/>
            <person name="Kim J.W."/>
            <person name="Kim Y.S."/>
        </authorList>
    </citation>
    <scope>NUCLEOTIDE SEQUENCE [LARGE SCALE GENOMIC DNA]</scope>
    <source>
        <strain evidence="2 3">YPD9-1</strain>
    </source>
</reference>
<feature type="compositionally biased region" description="Low complexity" evidence="1">
    <location>
        <begin position="1"/>
        <end position="15"/>
    </location>
</feature>
<dbReference type="EMBL" id="CP090978">
    <property type="protein sequence ID" value="UJF34505.1"/>
    <property type="molecule type" value="Genomic_DNA"/>
</dbReference>
<evidence type="ECO:0000313" key="3">
    <source>
        <dbReference type="Proteomes" id="UP001649230"/>
    </source>
</evidence>
<keyword evidence="3" id="KW-1185">Reference proteome</keyword>
<evidence type="ECO:0000313" key="2">
    <source>
        <dbReference type="EMBL" id="UJF34505.1"/>
    </source>
</evidence>